<dbReference type="AlphaFoldDB" id="A0A9X5APU2"/>
<evidence type="ECO:0008006" key="4">
    <source>
        <dbReference type="Google" id="ProtNLM"/>
    </source>
</evidence>
<evidence type="ECO:0000256" key="1">
    <source>
        <dbReference type="SAM" id="SignalP"/>
    </source>
</evidence>
<dbReference type="RefSeq" id="WP_006785278.1">
    <property type="nucleotide sequence ID" value="NZ_JAMQUV010000024.1"/>
</dbReference>
<organism evidence="2 3">
    <name type="scientific">Turicibacter sanguinis</name>
    <dbReference type="NCBI Taxonomy" id="154288"/>
    <lineage>
        <taxon>Bacteria</taxon>
        <taxon>Bacillati</taxon>
        <taxon>Bacillota</taxon>
        <taxon>Erysipelotrichia</taxon>
        <taxon>Erysipelotrichales</taxon>
        <taxon>Turicibacteraceae</taxon>
        <taxon>Turicibacter</taxon>
    </lineage>
</organism>
<evidence type="ECO:0000313" key="2">
    <source>
        <dbReference type="EMBL" id="MTK22632.1"/>
    </source>
</evidence>
<accession>A0A9X5APU2</accession>
<name>A0A9X5APU2_9FIRM</name>
<keyword evidence="1" id="KW-0732">Signal</keyword>
<dbReference type="PROSITE" id="PS51257">
    <property type="entry name" value="PROKAR_LIPOPROTEIN"/>
    <property type="match status" value="1"/>
</dbReference>
<reference evidence="2 3" key="1">
    <citation type="journal article" date="2019" name="Nat. Med.">
        <title>A library of human gut bacterial isolates paired with longitudinal multiomics data enables mechanistic microbiome research.</title>
        <authorList>
            <person name="Poyet M."/>
            <person name="Groussin M."/>
            <person name="Gibbons S.M."/>
            <person name="Avila-Pacheco J."/>
            <person name="Jiang X."/>
            <person name="Kearney S.M."/>
            <person name="Perrotta A.R."/>
            <person name="Berdy B."/>
            <person name="Zhao S."/>
            <person name="Lieberman T.D."/>
            <person name="Swanson P.K."/>
            <person name="Smith M."/>
            <person name="Roesemann S."/>
            <person name="Alexander J.E."/>
            <person name="Rich S.A."/>
            <person name="Livny J."/>
            <person name="Vlamakis H."/>
            <person name="Clish C."/>
            <person name="Bullock K."/>
            <person name="Deik A."/>
            <person name="Scott J."/>
            <person name="Pierce K.A."/>
            <person name="Xavier R.J."/>
            <person name="Alm E.J."/>
        </authorList>
    </citation>
    <scope>NUCLEOTIDE SEQUENCE [LARGE SCALE GENOMIC DNA]</scope>
    <source>
        <strain evidence="2 3">BIOML-A198</strain>
    </source>
</reference>
<proteinExistence type="predicted"/>
<dbReference type="Proteomes" id="UP000487649">
    <property type="component" value="Unassembled WGS sequence"/>
</dbReference>
<gene>
    <name evidence="2" type="ORF">GMA92_14580</name>
</gene>
<feature type="chain" id="PRO_5040926473" description="DUF3887 domain-containing protein" evidence="1">
    <location>
        <begin position="22"/>
        <end position="156"/>
    </location>
</feature>
<protein>
    <recommendedName>
        <fullName evidence="4">DUF3887 domain-containing protein</fullName>
    </recommendedName>
</protein>
<evidence type="ECO:0000313" key="3">
    <source>
        <dbReference type="Proteomes" id="UP000487649"/>
    </source>
</evidence>
<feature type="signal peptide" evidence="1">
    <location>
        <begin position="1"/>
        <end position="21"/>
    </location>
</feature>
<dbReference type="EMBL" id="WMQE01000046">
    <property type="protein sequence ID" value="MTK22632.1"/>
    <property type="molecule type" value="Genomic_DNA"/>
</dbReference>
<sequence>MKKLRIILVFLCLLIALSGCQTLTKTQTANEFVQQFITEFLTYKYDEKTEQREAYNQLSEKIAPYFTKDCYLFFTQQNYGVIPIQAAEKYQSDITVKDIHLEESFHEDKTVGYNVEVSLELPDEVANVNLTLSIREHHDTFEIYAIKFFKIDESLQ</sequence>
<comment type="caution">
    <text evidence="2">The sequence shown here is derived from an EMBL/GenBank/DDBJ whole genome shotgun (WGS) entry which is preliminary data.</text>
</comment>